<dbReference type="InterPro" id="IPR013083">
    <property type="entry name" value="Znf_RING/FYVE/PHD"/>
</dbReference>
<dbReference type="GO" id="GO:0031213">
    <property type="term" value="C:RSF complex"/>
    <property type="evidence" value="ECO:0007669"/>
    <property type="project" value="InterPro"/>
</dbReference>
<feature type="compositionally biased region" description="Basic and acidic residues" evidence="7">
    <location>
        <begin position="271"/>
        <end position="282"/>
    </location>
</feature>
<keyword evidence="2" id="KW-0479">Metal-binding</keyword>
<dbReference type="GO" id="GO:0042393">
    <property type="term" value="F:histone binding"/>
    <property type="evidence" value="ECO:0007669"/>
    <property type="project" value="TreeGrafter"/>
</dbReference>
<dbReference type="PROSITE" id="PS50016">
    <property type="entry name" value="ZF_PHD_2"/>
    <property type="match status" value="1"/>
</dbReference>
<feature type="compositionally biased region" description="Low complexity" evidence="7">
    <location>
        <begin position="1664"/>
        <end position="1684"/>
    </location>
</feature>
<feature type="region of interest" description="Disordered" evidence="7">
    <location>
        <begin position="1495"/>
        <end position="1514"/>
    </location>
</feature>
<evidence type="ECO:0000256" key="6">
    <source>
        <dbReference type="PROSITE-ProRule" id="PRU00146"/>
    </source>
</evidence>
<feature type="compositionally biased region" description="Acidic residues" evidence="7">
    <location>
        <begin position="1153"/>
        <end position="1170"/>
    </location>
</feature>
<feature type="compositionally biased region" description="Acidic residues" evidence="7">
    <location>
        <begin position="978"/>
        <end position="998"/>
    </location>
</feature>
<feature type="region of interest" description="Disordered" evidence="7">
    <location>
        <begin position="1611"/>
        <end position="1987"/>
    </location>
</feature>
<feature type="compositionally biased region" description="Polar residues" evidence="7">
    <location>
        <begin position="695"/>
        <end position="717"/>
    </location>
</feature>
<dbReference type="PANTHER" id="PTHR14296:SF16">
    <property type="entry name" value="REMODELING AND SPACING FACTOR 1"/>
    <property type="match status" value="1"/>
</dbReference>
<feature type="compositionally biased region" description="Basic residues" evidence="7">
    <location>
        <begin position="1305"/>
        <end position="1321"/>
    </location>
</feature>
<dbReference type="OrthoDB" id="10055895at2759"/>
<gene>
    <name evidence="10" type="ORF">CEUTPL_LOCUS5782</name>
</gene>
<name>A0A9P0DDU3_9CUCU</name>
<feature type="compositionally biased region" description="Basic and acidic residues" evidence="7">
    <location>
        <begin position="1230"/>
        <end position="1245"/>
    </location>
</feature>
<evidence type="ECO:0008006" key="12">
    <source>
        <dbReference type="Google" id="ProtNLM"/>
    </source>
</evidence>
<feature type="compositionally biased region" description="Basic residues" evidence="7">
    <location>
        <begin position="831"/>
        <end position="844"/>
    </location>
</feature>
<proteinExistence type="predicted"/>
<feature type="region of interest" description="Disordered" evidence="7">
    <location>
        <begin position="507"/>
        <end position="594"/>
    </location>
</feature>
<comment type="subcellular location">
    <subcellularLocation>
        <location evidence="1">Nucleus</location>
    </subcellularLocation>
</comment>
<dbReference type="Gene3D" id="3.30.40.10">
    <property type="entry name" value="Zinc/RING finger domain, C3HC4 (zinc finger)"/>
    <property type="match status" value="1"/>
</dbReference>
<dbReference type="InterPro" id="IPR019787">
    <property type="entry name" value="Znf_PHD-finger"/>
</dbReference>
<evidence type="ECO:0000256" key="2">
    <source>
        <dbReference type="ARBA" id="ARBA00022723"/>
    </source>
</evidence>
<dbReference type="InterPro" id="IPR019786">
    <property type="entry name" value="Zinc_finger_PHD-type_CS"/>
</dbReference>
<feature type="compositionally biased region" description="Basic residues" evidence="7">
    <location>
        <begin position="1252"/>
        <end position="1261"/>
    </location>
</feature>
<feature type="compositionally biased region" description="Acidic residues" evidence="7">
    <location>
        <begin position="378"/>
        <end position="392"/>
    </location>
</feature>
<feature type="compositionally biased region" description="Acidic residues" evidence="7">
    <location>
        <begin position="936"/>
        <end position="946"/>
    </location>
</feature>
<evidence type="ECO:0000256" key="3">
    <source>
        <dbReference type="ARBA" id="ARBA00022771"/>
    </source>
</evidence>
<dbReference type="Pfam" id="PF00628">
    <property type="entry name" value="PHD"/>
    <property type="match status" value="1"/>
</dbReference>
<feature type="compositionally biased region" description="Acidic residues" evidence="7">
    <location>
        <begin position="1437"/>
        <end position="1477"/>
    </location>
</feature>
<keyword evidence="5" id="KW-0539">Nucleus</keyword>
<accession>A0A9P0DDU3</accession>
<evidence type="ECO:0000259" key="8">
    <source>
        <dbReference type="PROSITE" id="PS50016"/>
    </source>
</evidence>
<dbReference type="InterPro" id="IPR001965">
    <property type="entry name" value="Znf_PHD"/>
</dbReference>
<dbReference type="CDD" id="cd15543">
    <property type="entry name" value="PHD_RSF1"/>
    <property type="match status" value="1"/>
</dbReference>
<feature type="compositionally biased region" description="Basic and acidic residues" evidence="7">
    <location>
        <begin position="242"/>
        <end position="263"/>
    </location>
</feature>
<feature type="compositionally biased region" description="Low complexity" evidence="7">
    <location>
        <begin position="549"/>
        <end position="564"/>
    </location>
</feature>
<feature type="compositionally biased region" description="Basic and acidic residues" evidence="7">
    <location>
        <begin position="682"/>
        <end position="692"/>
    </location>
</feature>
<feature type="compositionally biased region" description="Basic and acidic residues" evidence="7">
    <location>
        <begin position="854"/>
        <end position="863"/>
    </location>
</feature>
<evidence type="ECO:0000259" key="9">
    <source>
        <dbReference type="PROSITE" id="PS50827"/>
    </source>
</evidence>
<feature type="compositionally biased region" description="Basic residues" evidence="7">
    <location>
        <begin position="668"/>
        <end position="681"/>
    </location>
</feature>
<feature type="compositionally biased region" description="Acidic residues" evidence="7">
    <location>
        <begin position="315"/>
        <end position="343"/>
    </location>
</feature>
<protein>
    <recommendedName>
        <fullName evidence="12">Remodeling and spacing factor 1</fullName>
    </recommendedName>
</protein>
<feature type="region of interest" description="Disordered" evidence="7">
    <location>
        <begin position="1224"/>
        <end position="1481"/>
    </location>
</feature>
<feature type="compositionally biased region" description="Pro residues" evidence="7">
    <location>
        <begin position="1750"/>
        <end position="1774"/>
    </location>
</feature>
<feature type="compositionally biased region" description="Polar residues" evidence="7">
    <location>
        <begin position="198"/>
        <end position="211"/>
    </location>
</feature>
<feature type="compositionally biased region" description="Pro residues" evidence="7">
    <location>
        <begin position="1814"/>
        <end position="1862"/>
    </location>
</feature>
<feature type="compositionally biased region" description="Acidic residues" evidence="7">
    <location>
        <begin position="1011"/>
        <end position="1020"/>
    </location>
</feature>
<dbReference type="SUPFAM" id="SSF57903">
    <property type="entry name" value="FYVE/PHD zinc finger"/>
    <property type="match status" value="1"/>
</dbReference>
<dbReference type="EMBL" id="OU892278">
    <property type="protein sequence ID" value="CAH1126968.1"/>
    <property type="molecule type" value="Genomic_DNA"/>
</dbReference>
<feature type="compositionally biased region" description="Basic and acidic residues" evidence="7">
    <location>
        <begin position="797"/>
        <end position="813"/>
    </location>
</feature>
<evidence type="ECO:0000256" key="7">
    <source>
        <dbReference type="SAM" id="MobiDB-lite"/>
    </source>
</evidence>
<dbReference type="InterPro" id="IPR028938">
    <property type="entry name" value="Rsf1-like"/>
</dbReference>
<feature type="compositionally biased region" description="Pro residues" evidence="7">
    <location>
        <begin position="1871"/>
        <end position="1886"/>
    </location>
</feature>
<keyword evidence="4" id="KW-0862">Zinc</keyword>
<evidence type="ECO:0000313" key="11">
    <source>
        <dbReference type="Proteomes" id="UP001152799"/>
    </source>
</evidence>
<keyword evidence="11" id="KW-1185">Reference proteome</keyword>
<feature type="domain" description="PHD-type" evidence="8">
    <location>
        <begin position="1041"/>
        <end position="1091"/>
    </location>
</feature>
<feature type="region of interest" description="Disordered" evidence="7">
    <location>
        <begin position="618"/>
        <end position="1039"/>
    </location>
</feature>
<feature type="compositionally biased region" description="Basic and acidic residues" evidence="7">
    <location>
        <begin position="344"/>
        <end position="377"/>
    </location>
</feature>
<dbReference type="PANTHER" id="PTHR14296">
    <property type="entry name" value="REMODELING AND SPACING FACTOR 1"/>
    <property type="match status" value="1"/>
</dbReference>
<feature type="compositionally biased region" description="Basic and acidic residues" evidence="7">
    <location>
        <begin position="296"/>
        <end position="314"/>
    </location>
</feature>
<feature type="compositionally biased region" description="Polar residues" evidence="7">
    <location>
        <begin position="743"/>
        <end position="756"/>
    </location>
</feature>
<evidence type="ECO:0000256" key="5">
    <source>
        <dbReference type="ARBA" id="ARBA00023242"/>
    </source>
</evidence>
<dbReference type="GO" id="GO:0008270">
    <property type="term" value="F:zinc ion binding"/>
    <property type="evidence" value="ECO:0007669"/>
    <property type="project" value="UniProtKB-KW"/>
</dbReference>
<feature type="compositionally biased region" description="Basic residues" evidence="7">
    <location>
        <begin position="953"/>
        <end position="962"/>
    </location>
</feature>
<dbReference type="InterPro" id="IPR011011">
    <property type="entry name" value="Znf_FYVE_PHD"/>
</dbReference>
<feature type="region of interest" description="Disordered" evidence="7">
    <location>
        <begin position="1134"/>
        <end position="1176"/>
    </location>
</feature>
<dbReference type="InterPro" id="IPR018501">
    <property type="entry name" value="DDT_dom"/>
</dbReference>
<feature type="compositionally biased region" description="Basic and acidic residues" evidence="7">
    <location>
        <begin position="393"/>
        <end position="405"/>
    </location>
</feature>
<dbReference type="PROSITE" id="PS50827">
    <property type="entry name" value="DDT"/>
    <property type="match status" value="1"/>
</dbReference>
<dbReference type="SMART" id="SM00249">
    <property type="entry name" value="PHD"/>
    <property type="match status" value="1"/>
</dbReference>
<feature type="compositionally biased region" description="Basic and acidic residues" evidence="7">
    <location>
        <begin position="625"/>
        <end position="645"/>
    </location>
</feature>
<evidence type="ECO:0000256" key="1">
    <source>
        <dbReference type="ARBA" id="ARBA00004123"/>
    </source>
</evidence>
<feature type="region of interest" description="Disordered" evidence="7">
    <location>
        <begin position="195"/>
        <end position="430"/>
    </location>
</feature>
<feature type="compositionally biased region" description="Acidic residues" evidence="7">
    <location>
        <begin position="1283"/>
        <end position="1301"/>
    </location>
</feature>
<dbReference type="PROSITE" id="PS01359">
    <property type="entry name" value="ZF_PHD_1"/>
    <property type="match status" value="1"/>
</dbReference>
<organism evidence="10 11">
    <name type="scientific">Ceutorhynchus assimilis</name>
    <name type="common">cabbage seed weevil</name>
    <dbReference type="NCBI Taxonomy" id="467358"/>
    <lineage>
        <taxon>Eukaryota</taxon>
        <taxon>Metazoa</taxon>
        <taxon>Ecdysozoa</taxon>
        <taxon>Arthropoda</taxon>
        <taxon>Hexapoda</taxon>
        <taxon>Insecta</taxon>
        <taxon>Pterygota</taxon>
        <taxon>Neoptera</taxon>
        <taxon>Endopterygota</taxon>
        <taxon>Coleoptera</taxon>
        <taxon>Polyphaga</taxon>
        <taxon>Cucujiformia</taxon>
        <taxon>Curculionidae</taxon>
        <taxon>Ceutorhynchinae</taxon>
        <taxon>Ceutorhynchus</taxon>
    </lineage>
</organism>
<evidence type="ECO:0000256" key="4">
    <source>
        <dbReference type="ARBA" id="ARBA00022833"/>
    </source>
</evidence>
<evidence type="ECO:0000313" key="10">
    <source>
        <dbReference type="EMBL" id="CAH1126968.1"/>
    </source>
</evidence>
<feature type="compositionally biased region" description="Basic residues" evidence="7">
    <location>
        <begin position="1361"/>
        <end position="1372"/>
    </location>
</feature>
<dbReference type="GO" id="GO:0045892">
    <property type="term" value="P:negative regulation of DNA-templated transcription"/>
    <property type="evidence" value="ECO:0007669"/>
    <property type="project" value="TreeGrafter"/>
</dbReference>
<reference evidence="10" key="1">
    <citation type="submission" date="2022-01" db="EMBL/GenBank/DDBJ databases">
        <authorList>
            <person name="King R."/>
        </authorList>
    </citation>
    <scope>NUCLEOTIDE SEQUENCE</scope>
</reference>
<feature type="domain" description="DDT" evidence="9">
    <location>
        <begin position="9"/>
        <end position="70"/>
    </location>
</feature>
<keyword evidence="3 6" id="KW-0863">Zinc-finger</keyword>
<feature type="compositionally biased region" description="Basic and acidic residues" evidence="7">
    <location>
        <begin position="919"/>
        <end position="935"/>
    </location>
</feature>
<feature type="compositionally biased region" description="Basic and acidic residues" evidence="7">
    <location>
        <begin position="728"/>
        <end position="739"/>
    </location>
</feature>
<dbReference type="Proteomes" id="UP001152799">
    <property type="component" value="Chromosome 2"/>
</dbReference>
<feature type="compositionally biased region" description="Acidic residues" evidence="7">
    <location>
        <begin position="1266"/>
        <end position="1275"/>
    </location>
</feature>
<sequence length="1987" mass="222787">MASDSEATCEEDPNFAAICAFFEKFGQLIGITDVDFCELQSMLENTHEVPKFLSELHIKLLRKVKKKVIPEKWEKSLIKFCHTFSNIDAWELERFGYKKAKLSSKVRVLKELLDAQFDQNTKFKLEINKITSTDLRSQPLGRDKFGHAYWFQSDDNYQIRVYKEDADLDDEKWTLVAKDKTGLVSLISHLKDGDIKVSSDSAGNEDSNSLSEKPIIDTGQQDTDSKRTSDDEDSNLMETNVEQEKESLDKVKETEEKECKSEDISQETEEKEYYSDNKVQENEEKECESENMLQETEAKECENENKVQETKDKECENEEEEPDSEDNDDRLVIEEDEDVEEKEADSTQKAQEDGKTELTETKQESLKSPVNEEKGVPESDEEENTENEEESSEELKTNLKRPRENDTEDSETSAPKPKIPNLALENTKEPVVGEAIEEPVMTVEGEGSGSDNQCPIIGEAIEEEIFFVHGNGSGVDCQTGNNSDTESTNVETTKDNSGILKEQSLKDNTEISNSTEESVETVEKENGNDECESEISLTISDNKLLPKASENNISNSNNSSNSEENLGEPQPKGTIELEEGKTELDVNNLSDKTEAPEPVCIKRTAYICGEENKDLPIENNASKAENGKEAIIESDEDTKNNETVKDANTNENDIEEQIAKEEDQLVRPIKKAAKGAQRKHVAKAESEDKAGEENQAGNSAESSIPNSPQSANDNSIQKPGKVAAETISENKDAEAKTSEVKPTLTSFSLDFNESPTPTTPIEKPSPLRALRKRGINVVPTKPQEPEEGKRLKLKGRRSVDAALRRSVEQRIEQLHGSSSDSKDSEEEQQAKTKKAGRFVKKKSPKKEDNEEENQDSKSKESNAKKISPKPNPEKKYSRMLVGLKIDEDDSNDRPLRQSRRIAQLKIKEQAKPRSQIAQEARERQRLDDEKRKNEPESEEEDEEEYSGTEAKKSEKKKKKKKEKPVMFNEKRPWQSSSEDSEDAAEEEEEEMIDEEDDAPSGPLQSDHEFSPESEDDDGEEWTPVKRARTARKESDAEPVDDFPCQKCIKSDHPEWILLCDKCDSGWHCSCLRPPLLVIPEGDWFCPPCQHIILLERLQAKLVEYDKKLSKKEIEDRRKERLAYVGISLNNVLPTKEPASDHRKKKKRRLSSDEVSESSDVSESESEDSDEPIYQLRQRRQTKSYKFNEYDDLIKDAIGEDITKTEDSAGNLGRGKDIQTIVKGLEEEKEEEKKAKEENKKVEERPTTANLKKMLRKKHRKLNCLDFDSEEEDISDEDFKGSSESEEEEDDDASVDSEDSDDYVGKKRRKHAPVRRSTRARTRKYDEDFINDDTDYDAPKKKKKTSIWDETESDESDASGYGKRKFKKKKNKKVTKDNTKKNRRIKYGGLTSSEEENFATGRRTRGKKATYVDTLGTDESEVEESVTKKNPRRIISDDDHDEDFVANEEDEVEDEKDSEEKVEDDEEEADEEEYDSEEEERRKKLPLIVPKIYIKKPLGPKRDTPPQGGKPLIPEMVEPEKIPSGFVKSDANVQLSSAIAKTKSTDSVKEILKSNIEARLSEAGIQLSKLKNIDEMAPRQQKCELLAAALKKPTAMHEPIVSNVSALIKNDSENEDLSEPPGIALPTFDEIRSDFGNCGESPKKRKGRPPKKKPEDVMNLSGKNPEPAIEIAAPPQPFSQAQPTPSVITRMLQSKPGISLYPVGRIRPKQFATMRDDDSDESSPKNSPSPTAPHVGQYPGAPPRGNSPMPYRHPPPPAGMYPRGPPPGIRGPPPHAFSHHRPPLGPSPSGGGPINLSEQGQPRGGPPINRYPAPVSQPPPGPRPPLHLYRPPPTNNGPPYVPPPPVSTNGPPPPPHQPYPPPVLSNNGQPAPLQPYPPGPNSQPQPYPATVETPAGAPSPTPPVPEGYYSTYPQPPPVDEDLPPPATYEGLPPEPGPSYQEPYVNDDQSPSATPADGNNGKNYEEESGGEFAGLASYFSSQREDDLES</sequence>